<evidence type="ECO:0000256" key="6">
    <source>
        <dbReference type="ARBA" id="ARBA00030005"/>
    </source>
</evidence>
<accession>G3IEZ0</accession>
<sequence length="252" mass="27155">MKNVGGKGVITLKDRNTLNDEVEIIQGMKFERRCISQTSISQKCEFQDAYVLLSKKKISIIQSITPAHEANAHRKQMVIFVEDLDGESLSTLILNRLKAGLQVVAVKAPGFGDNRKNKLKDTSIATGGVQFGEQGLKLNLDDVQGHDLGKLGEVIVAEDDAMLLKGVAVFKVGGTRDVEVKEKKDRITDALNATRAAVVKGIVLGDSGALPPCSPALYSLKPSNEDQKIGIEIIKRALKIPAVTIAENAGVE</sequence>
<protein>
    <recommendedName>
        <fullName evidence="3">60 kDa heat shock protein, mitochondrial</fullName>
        <ecNumber evidence="2">5.6.1.7</ecNumber>
    </recommendedName>
    <alternativeName>
        <fullName evidence="5">60 kDa chaperonin</fullName>
    </alternativeName>
    <alternativeName>
        <fullName evidence="7">Chaperonin 60</fullName>
    </alternativeName>
    <alternativeName>
        <fullName evidence="6">Heat shock protein 60</fullName>
    </alternativeName>
    <alternativeName>
        <fullName evidence="10">Mitochondrial matrix protein P1</fullName>
    </alternativeName>
</protein>
<gene>
    <name evidence="11" type="ORF">I79_022300</name>
</gene>
<evidence type="ECO:0000256" key="9">
    <source>
        <dbReference type="ARBA" id="ARBA00046475"/>
    </source>
</evidence>
<reference evidence="12" key="1">
    <citation type="journal article" date="2011" name="Nat. Biotechnol.">
        <title>The genomic sequence of the Chinese hamster ovary (CHO)-K1 cell line.</title>
        <authorList>
            <person name="Xu X."/>
            <person name="Nagarajan H."/>
            <person name="Lewis N.E."/>
            <person name="Pan S."/>
            <person name="Cai Z."/>
            <person name="Liu X."/>
            <person name="Chen W."/>
            <person name="Xie M."/>
            <person name="Wang W."/>
            <person name="Hammond S."/>
            <person name="Andersen M.R."/>
            <person name="Neff N."/>
            <person name="Passarelli B."/>
            <person name="Koh W."/>
            <person name="Fan H.C."/>
            <person name="Wang J."/>
            <person name="Gui Y."/>
            <person name="Lee K.H."/>
            <person name="Betenbaugh M.J."/>
            <person name="Quake S.R."/>
            <person name="Famili I."/>
            <person name="Palsson B.O."/>
            <person name="Wang J."/>
        </authorList>
    </citation>
    <scope>NUCLEOTIDE SEQUENCE [LARGE SCALE GENOMIC DNA]</scope>
    <source>
        <strain evidence="12">CHO K1 cell line</strain>
    </source>
</reference>
<evidence type="ECO:0000313" key="12">
    <source>
        <dbReference type="Proteomes" id="UP000001075"/>
    </source>
</evidence>
<keyword evidence="11" id="KW-0346">Stress response</keyword>
<evidence type="ECO:0000256" key="7">
    <source>
        <dbReference type="ARBA" id="ARBA00031799"/>
    </source>
</evidence>
<dbReference type="FunFam" id="3.50.7.10:FF:000001">
    <property type="entry name" value="60 kDa chaperonin"/>
    <property type="match status" value="1"/>
</dbReference>
<evidence type="ECO:0000256" key="5">
    <source>
        <dbReference type="ARBA" id="ARBA00029756"/>
    </source>
</evidence>
<dbReference type="Gene3D" id="3.30.260.10">
    <property type="entry name" value="TCP-1-like chaperonin intermediate domain"/>
    <property type="match status" value="2"/>
</dbReference>
<comment type="function">
    <text evidence="8">Chaperonin implicated in mitochondrial protein import and macromolecular assembly. Together with Hsp10, facilitates the correct folding of imported proteins. May also prevent misfolding and promote the refolding and proper assembly of unfolded polypeptides generated under stress conditions in the mitochondrial matrix. The functional units of these chaperonins consist of heptameric rings of the large subunit Hsp60, which function as a back-to-back double ring. In a cyclic reaction, Hsp60 ring complexes bind one unfolded substrate protein per ring, followed by the binding of ATP and association with 2 heptameric rings of the co-chaperonin Hsp10. This leads to sequestration of the substrate protein in the inner cavity of Hsp60 where, for a certain period of time, it can fold undisturbed by other cell components. Synchronous hydrolysis of ATP in all Hsp60 subunits results in the dissociation of the chaperonin rings and the release of ADP and the folded substrate protein.</text>
</comment>
<evidence type="ECO:0000256" key="3">
    <source>
        <dbReference type="ARBA" id="ARBA00019981"/>
    </source>
</evidence>
<comment type="similarity">
    <text evidence="1">Belongs to the chaperonin (HSP60) family.</text>
</comment>
<proteinExistence type="inferred from homology"/>
<dbReference type="GO" id="GO:0042026">
    <property type="term" value="P:protein refolding"/>
    <property type="evidence" value="ECO:0007669"/>
    <property type="project" value="InterPro"/>
</dbReference>
<dbReference type="InterPro" id="IPR001844">
    <property type="entry name" value="Cpn60/GroEL"/>
</dbReference>
<dbReference type="PANTHER" id="PTHR45633">
    <property type="entry name" value="60 KDA HEAT SHOCK PROTEIN, MITOCHONDRIAL"/>
    <property type="match status" value="1"/>
</dbReference>
<dbReference type="GO" id="GO:0005524">
    <property type="term" value="F:ATP binding"/>
    <property type="evidence" value="ECO:0007669"/>
    <property type="project" value="InterPro"/>
</dbReference>
<dbReference type="InterPro" id="IPR002423">
    <property type="entry name" value="Cpn60/GroEL/TCP-1"/>
</dbReference>
<dbReference type="SUPFAM" id="SSF54849">
    <property type="entry name" value="GroEL-intermediate domain like"/>
    <property type="match status" value="1"/>
</dbReference>
<dbReference type="InterPro" id="IPR027410">
    <property type="entry name" value="TCP-1-like_intermed_sf"/>
</dbReference>
<dbReference type="GO" id="GO:0140662">
    <property type="term" value="F:ATP-dependent protein folding chaperone"/>
    <property type="evidence" value="ECO:0007669"/>
    <property type="project" value="InterPro"/>
</dbReference>
<evidence type="ECO:0000256" key="8">
    <source>
        <dbReference type="ARBA" id="ARBA00037436"/>
    </source>
</evidence>
<organism evidence="11 12">
    <name type="scientific">Cricetulus griseus</name>
    <name type="common">Chinese hamster</name>
    <name type="synonym">Cricetulus barabensis griseus</name>
    <dbReference type="NCBI Taxonomy" id="10029"/>
    <lineage>
        <taxon>Eukaryota</taxon>
        <taxon>Metazoa</taxon>
        <taxon>Chordata</taxon>
        <taxon>Craniata</taxon>
        <taxon>Vertebrata</taxon>
        <taxon>Euteleostomi</taxon>
        <taxon>Mammalia</taxon>
        <taxon>Eutheria</taxon>
        <taxon>Euarchontoglires</taxon>
        <taxon>Glires</taxon>
        <taxon>Rodentia</taxon>
        <taxon>Myomorpha</taxon>
        <taxon>Muroidea</taxon>
        <taxon>Cricetidae</taxon>
        <taxon>Cricetinae</taxon>
        <taxon>Cricetulus</taxon>
    </lineage>
</organism>
<evidence type="ECO:0000256" key="4">
    <source>
        <dbReference type="ARBA" id="ARBA00023186"/>
    </source>
</evidence>
<dbReference type="InterPro" id="IPR027413">
    <property type="entry name" value="GROEL-like_equatorial_sf"/>
</dbReference>
<comment type="subunit">
    <text evidence="9">Homoheptamer arranged in a ring structure. The functional units of these chaperonins consist of heptameric rings of the large subunit Hsp60, which function as a back-to-back double ring. Interacts with 2 heptameric Hsp10 rings to form the symmetrical football complex. Interacts with HRAS. Interacts with ATAD3A. Interacts with ETFBKMT and EEF1AKMT3. Interacts with MFHAS1.</text>
</comment>
<dbReference type="Gene3D" id="1.10.560.10">
    <property type="entry name" value="GroEL-like equatorial domain"/>
    <property type="match status" value="1"/>
</dbReference>
<dbReference type="SUPFAM" id="SSF48592">
    <property type="entry name" value="GroEL equatorial domain-like"/>
    <property type="match status" value="1"/>
</dbReference>
<evidence type="ECO:0000256" key="2">
    <source>
        <dbReference type="ARBA" id="ARBA00012198"/>
    </source>
</evidence>
<dbReference type="EC" id="5.6.1.7" evidence="2"/>
<evidence type="ECO:0000256" key="1">
    <source>
        <dbReference type="ARBA" id="ARBA00006607"/>
    </source>
</evidence>
<dbReference type="Proteomes" id="UP000001075">
    <property type="component" value="Unassembled WGS sequence"/>
</dbReference>
<dbReference type="Pfam" id="PF00118">
    <property type="entry name" value="Cpn60_TCP1"/>
    <property type="match status" value="1"/>
</dbReference>
<dbReference type="EMBL" id="JH002294">
    <property type="protein sequence ID" value="EGW02078.1"/>
    <property type="molecule type" value="Genomic_DNA"/>
</dbReference>
<dbReference type="STRING" id="10029.G3IEZ0"/>
<dbReference type="SUPFAM" id="SSF52029">
    <property type="entry name" value="GroEL apical domain-like"/>
    <property type="match status" value="1"/>
</dbReference>
<name>G3IEZ0_CRIGR</name>
<dbReference type="InterPro" id="IPR027409">
    <property type="entry name" value="GroEL-like_apical_dom_sf"/>
</dbReference>
<evidence type="ECO:0000256" key="10">
    <source>
        <dbReference type="ARBA" id="ARBA00078324"/>
    </source>
</evidence>
<dbReference type="InParanoid" id="G3IEZ0"/>
<evidence type="ECO:0000313" key="11">
    <source>
        <dbReference type="EMBL" id="EGW02078.1"/>
    </source>
</evidence>
<keyword evidence="4" id="KW-0143">Chaperone</keyword>
<dbReference type="Gene3D" id="3.50.7.10">
    <property type="entry name" value="GroEL"/>
    <property type="match status" value="1"/>
</dbReference>
<dbReference type="AlphaFoldDB" id="G3IEZ0"/>